<gene>
    <name evidence="1" type="ORF">E5Z56_10420</name>
</gene>
<evidence type="ECO:0000313" key="1">
    <source>
        <dbReference type="EMBL" id="QCT07743.1"/>
    </source>
</evidence>
<dbReference type="InterPro" id="IPR011990">
    <property type="entry name" value="TPR-like_helical_dom_sf"/>
</dbReference>
<name>A0A4V1G5C5_9FIRM</name>
<dbReference type="PANTHER" id="PTHR43628:SF1">
    <property type="entry name" value="CHITIN SYNTHASE REGULATORY FACTOR 2-RELATED"/>
    <property type="match status" value="1"/>
</dbReference>
<dbReference type="InterPro" id="IPR052945">
    <property type="entry name" value="Mitotic_Regulator"/>
</dbReference>
<evidence type="ECO:0000313" key="2">
    <source>
        <dbReference type="Proteomes" id="UP000301475"/>
    </source>
</evidence>
<dbReference type="AlphaFoldDB" id="A0A4V1G5C5"/>
<dbReference type="Pfam" id="PF08238">
    <property type="entry name" value="Sel1"/>
    <property type="match status" value="3"/>
</dbReference>
<dbReference type="Proteomes" id="UP000301475">
    <property type="component" value="Chromosome"/>
</dbReference>
<dbReference type="PANTHER" id="PTHR43628">
    <property type="entry name" value="ACTIVATOR OF C KINASE PROTEIN 1-RELATED"/>
    <property type="match status" value="1"/>
</dbReference>
<proteinExistence type="predicted"/>
<dbReference type="EMBL" id="CP039381">
    <property type="protein sequence ID" value="QCT07743.1"/>
    <property type="molecule type" value="Genomic_DNA"/>
</dbReference>
<dbReference type="Gene3D" id="1.25.40.10">
    <property type="entry name" value="Tetratricopeptide repeat domain"/>
    <property type="match status" value="1"/>
</dbReference>
<organism evidence="1 2">
    <name type="scientific">Ruminococcus bovis</name>
    <dbReference type="NCBI Taxonomy" id="2564099"/>
    <lineage>
        <taxon>Bacteria</taxon>
        <taxon>Bacillati</taxon>
        <taxon>Bacillota</taxon>
        <taxon>Clostridia</taxon>
        <taxon>Eubacteriales</taxon>
        <taxon>Oscillospiraceae</taxon>
        <taxon>Ruminococcus</taxon>
    </lineage>
</organism>
<sequence length="198" mass="23074">MNDDYNDDYDFEDEFDFDEEEIDLPEDVIYLNEGADAYNAKDYEKAISLYEKSANLGNVTALSNLGYCYYYGRSIPVDKEKAKSYWEEAAIFGDIPAVYKLGDMYRNGDLPKRIEYSHKLYRRAFEMALNDLDNYYVAPDAMLRMMKYYPDELEEYGDKLAISLKCIQGIKKRIAEGDPYSQKVLQDAKDCLLKLIDD</sequence>
<dbReference type="SMART" id="SM00671">
    <property type="entry name" value="SEL1"/>
    <property type="match status" value="3"/>
</dbReference>
<dbReference type="OrthoDB" id="7056571at2"/>
<keyword evidence="2" id="KW-1185">Reference proteome</keyword>
<protein>
    <submittedName>
        <fullName evidence="1">Sel1 repeat family protein</fullName>
    </submittedName>
</protein>
<dbReference type="KEGG" id="ruj:E5Z56_10420"/>
<dbReference type="RefSeq" id="WP_138157734.1">
    <property type="nucleotide sequence ID" value="NZ_CP039381.1"/>
</dbReference>
<accession>A0A4V1G5C5</accession>
<reference evidence="1 2" key="1">
    <citation type="submission" date="2019-04" db="EMBL/GenBank/DDBJ databases">
        <authorList>
            <person name="Embree M."/>
            <person name="Gaffney J.R."/>
        </authorList>
    </citation>
    <scope>NUCLEOTIDE SEQUENCE [LARGE SCALE GENOMIC DNA]</scope>
    <source>
        <strain evidence="1 2">JE7A12</strain>
    </source>
</reference>
<dbReference type="SUPFAM" id="SSF81901">
    <property type="entry name" value="HCP-like"/>
    <property type="match status" value="1"/>
</dbReference>
<dbReference type="InterPro" id="IPR006597">
    <property type="entry name" value="Sel1-like"/>
</dbReference>